<evidence type="ECO:0000313" key="4">
    <source>
        <dbReference type="Proteomes" id="UP000002009"/>
    </source>
</evidence>
<reference evidence="3 4" key="1">
    <citation type="journal article" date="2009" name="Science">
        <title>Green evolution and dynamic adaptations revealed by genomes of the marine picoeukaryotes Micromonas.</title>
        <authorList>
            <person name="Worden A.Z."/>
            <person name="Lee J.H."/>
            <person name="Mock T."/>
            <person name="Rouze P."/>
            <person name="Simmons M.P."/>
            <person name="Aerts A.L."/>
            <person name="Allen A.E."/>
            <person name="Cuvelier M.L."/>
            <person name="Derelle E."/>
            <person name="Everett M.V."/>
            <person name="Foulon E."/>
            <person name="Grimwood J."/>
            <person name="Gundlach H."/>
            <person name="Henrissat B."/>
            <person name="Napoli C."/>
            <person name="McDonald S.M."/>
            <person name="Parker M.S."/>
            <person name="Rombauts S."/>
            <person name="Salamov A."/>
            <person name="Von Dassow P."/>
            <person name="Badger J.H."/>
            <person name="Coutinho P.M."/>
            <person name="Demir E."/>
            <person name="Dubchak I."/>
            <person name="Gentemann C."/>
            <person name="Eikrem W."/>
            <person name="Gready J.E."/>
            <person name="John U."/>
            <person name="Lanier W."/>
            <person name="Lindquist E.A."/>
            <person name="Lucas S."/>
            <person name="Mayer K.F."/>
            <person name="Moreau H."/>
            <person name="Not F."/>
            <person name="Otillar R."/>
            <person name="Panaud O."/>
            <person name="Pangilinan J."/>
            <person name="Paulsen I."/>
            <person name="Piegu B."/>
            <person name="Poliakov A."/>
            <person name="Robbens S."/>
            <person name="Schmutz J."/>
            <person name="Toulza E."/>
            <person name="Wyss T."/>
            <person name="Zelensky A."/>
            <person name="Zhou K."/>
            <person name="Armbrust E.V."/>
            <person name="Bhattacharya D."/>
            <person name="Goodenough U.W."/>
            <person name="Van de Peer Y."/>
            <person name="Grigoriev I.V."/>
        </authorList>
    </citation>
    <scope>NUCLEOTIDE SEQUENCE [LARGE SCALE GENOMIC DNA]</scope>
    <source>
        <strain evidence="4">RCC299 / NOUM17</strain>
    </source>
</reference>
<dbReference type="EMBL" id="CP001327">
    <property type="protein sequence ID" value="ACO64286.1"/>
    <property type="molecule type" value="Genomic_DNA"/>
</dbReference>
<organism evidence="3 4">
    <name type="scientific">Micromonas commoda (strain RCC299 / NOUM17 / CCMP2709)</name>
    <name type="common">Picoplanktonic green alga</name>
    <dbReference type="NCBI Taxonomy" id="296587"/>
    <lineage>
        <taxon>Eukaryota</taxon>
        <taxon>Viridiplantae</taxon>
        <taxon>Chlorophyta</taxon>
        <taxon>Mamiellophyceae</taxon>
        <taxon>Mamiellales</taxon>
        <taxon>Mamiellaceae</taxon>
        <taxon>Micromonas</taxon>
    </lineage>
</organism>
<feature type="compositionally biased region" description="Polar residues" evidence="1">
    <location>
        <begin position="51"/>
        <end position="60"/>
    </location>
</feature>
<proteinExistence type="predicted"/>
<evidence type="ECO:0000256" key="2">
    <source>
        <dbReference type="SAM" id="SignalP"/>
    </source>
</evidence>
<evidence type="ECO:0000256" key="1">
    <source>
        <dbReference type="SAM" id="MobiDB-lite"/>
    </source>
</evidence>
<sequence>MRAPRFVLFVVPAFVLLAVTLTTGGPAMTLPLRDFSAPADGDPTTSVVLQTKSGTTTTSPDLPRAEPSSTTSAKRALYAYDDPIETRTSRCMDVPGFKPVDGSPSRSPLNVADYLLRETEGKTLTEVGSRNGDLLACITHFKVNEEKLPAPVSVELDREYCDKMRARGIEVRCDPIEDLGEDTLPISDVYFWWPMAAKTQNTAWLRHIGGVLQKKGVAKGKLAIVACDPQWAEDRDNSYELRDWMGGEWRGKASG</sequence>
<dbReference type="InParanoid" id="C1E978"/>
<gene>
    <name evidence="3" type="ORF">MICPUN_59634</name>
</gene>
<accession>C1E978</accession>
<feature type="region of interest" description="Disordered" evidence="1">
    <location>
        <begin position="51"/>
        <end position="72"/>
    </location>
</feature>
<keyword evidence="2" id="KW-0732">Signal</keyword>
<protein>
    <submittedName>
        <fullName evidence="3">Uncharacterized protein</fullName>
    </submittedName>
</protein>
<dbReference type="Proteomes" id="UP000002009">
    <property type="component" value="Chromosome 6"/>
</dbReference>
<evidence type="ECO:0000313" key="3">
    <source>
        <dbReference type="EMBL" id="ACO64286.1"/>
    </source>
</evidence>
<feature type="signal peptide" evidence="2">
    <location>
        <begin position="1"/>
        <end position="24"/>
    </location>
</feature>
<dbReference type="OrthoDB" id="10616377at2759"/>
<name>C1E978_MICCC</name>
<dbReference type="KEGG" id="mis:MICPUN_59634"/>
<keyword evidence="4" id="KW-1185">Reference proteome</keyword>
<dbReference type="AlphaFoldDB" id="C1E978"/>
<feature type="chain" id="PRO_5002909008" evidence="2">
    <location>
        <begin position="25"/>
        <end position="255"/>
    </location>
</feature>
<dbReference type="RefSeq" id="XP_002503028.1">
    <property type="nucleotide sequence ID" value="XM_002502982.1"/>
</dbReference>
<dbReference type="GeneID" id="8244316"/>